<keyword evidence="3" id="KW-1185">Reference proteome</keyword>
<protein>
    <submittedName>
        <fullName evidence="2">Uncharacterized protein</fullName>
    </submittedName>
</protein>
<proteinExistence type="predicted"/>
<dbReference type="AlphaFoldDB" id="A0A5M3WFY0"/>
<feature type="region of interest" description="Disordered" evidence="1">
    <location>
        <begin position="53"/>
        <end position="80"/>
    </location>
</feature>
<dbReference type="Proteomes" id="UP000334990">
    <property type="component" value="Unassembled WGS sequence"/>
</dbReference>
<reference evidence="2 3" key="1">
    <citation type="submission" date="2019-10" db="EMBL/GenBank/DDBJ databases">
        <title>Whole genome shotgun sequence of Acrocarpospora corrugata NBRC 13972.</title>
        <authorList>
            <person name="Ichikawa N."/>
            <person name="Kimura A."/>
            <person name="Kitahashi Y."/>
            <person name="Komaki H."/>
            <person name="Oguchi A."/>
        </authorList>
    </citation>
    <scope>NUCLEOTIDE SEQUENCE [LARGE SCALE GENOMIC DNA]</scope>
    <source>
        <strain evidence="2 3">NBRC 13972</strain>
    </source>
</reference>
<sequence length="80" mass="8908">MESPEYGVKKFLLRVFFMAIWCRPGKSQEGTDWNSKVQTVKFVHSAILREDPGLIARPGKSSPPSAARGQFPDGEAFPKV</sequence>
<name>A0A5M3WFY0_9ACTN</name>
<evidence type="ECO:0000256" key="1">
    <source>
        <dbReference type="SAM" id="MobiDB-lite"/>
    </source>
</evidence>
<evidence type="ECO:0000313" key="2">
    <source>
        <dbReference type="EMBL" id="GES05288.1"/>
    </source>
</evidence>
<organism evidence="2 3">
    <name type="scientific">Acrocarpospora corrugata</name>
    <dbReference type="NCBI Taxonomy" id="35763"/>
    <lineage>
        <taxon>Bacteria</taxon>
        <taxon>Bacillati</taxon>
        <taxon>Actinomycetota</taxon>
        <taxon>Actinomycetes</taxon>
        <taxon>Streptosporangiales</taxon>
        <taxon>Streptosporangiaceae</taxon>
        <taxon>Acrocarpospora</taxon>
    </lineage>
</organism>
<accession>A0A5M3WFY0</accession>
<gene>
    <name evidence="2" type="ORF">Acor_73560</name>
</gene>
<comment type="caution">
    <text evidence="2">The sequence shown here is derived from an EMBL/GenBank/DDBJ whole genome shotgun (WGS) entry which is preliminary data.</text>
</comment>
<evidence type="ECO:0000313" key="3">
    <source>
        <dbReference type="Proteomes" id="UP000334990"/>
    </source>
</evidence>
<dbReference type="EMBL" id="BLAD01000097">
    <property type="protein sequence ID" value="GES05288.1"/>
    <property type="molecule type" value="Genomic_DNA"/>
</dbReference>